<keyword evidence="2" id="KW-1185">Reference proteome</keyword>
<proteinExistence type="predicted"/>
<evidence type="ECO:0008006" key="3">
    <source>
        <dbReference type="Google" id="ProtNLM"/>
    </source>
</evidence>
<dbReference type="PANTHER" id="PTHR33710:SF77">
    <property type="entry name" value="DNASE I-LIKE SUPERFAMILY PROTEIN"/>
    <property type="match status" value="1"/>
</dbReference>
<dbReference type="SUPFAM" id="SSF56219">
    <property type="entry name" value="DNase I-like"/>
    <property type="match status" value="1"/>
</dbReference>
<dbReference type="EMBL" id="JAIQCV010000013">
    <property type="protein sequence ID" value="KAH1031095.1"/>
    <property type="molecule type" value="Genomic_DNA"/>
</dbReference>
<dbReference type="InterPro" id="IPR036691">
    <property type="entry name" value="Endo/exonu/phosph_ase_sf"/>
</dbReference>
<reference evidence="1 2" key="1">
    <citation type="journal article" date="2021" name="Plant Biotechnol. J.">
        <title>Multi-omics assisted identification of the key and species-specific regulatory components of drought-tolerant mechanisms in Gossypium stocksii.</title>
        <authorList>
            <person name="Yu D."/>
            <person name="Ke L."/>
            <person name="Zhang D."/>
            <person name="Wu Y."/>
            <person name="Sun Y."/>
            <person name="Mei J."/>
            <person name="Sun J."/>
            <person name="Sun Y."/>
        </authorList>
    </citation>
    <scope>NUCLEOTIDE SEQUENCE [LARGE SCALE GENOMIC DNA]</scope>
    <source>
        <strain evidence="2">cv. E1</strain>
        <tissue evidence="1">Leaf</tissue>
    </source>
</reference>
<evidence type="ECO:0000313" key="1">
    <source>
        <dbReference type="EMBL" id="KAH1031095.1"/>
    </source>
</evidence>
<dbReference type="PANTHER" id="PTHR33710">
    <property type="entry name" value="BNAC02G09200D PROTEIN"/>
    <property type="match status" value="1"/>
</dbReference>
<organism evidence="1 2">
    <name type="scientific">Gossypium stocksii</name>
    <dbReference type="NCBI Taxonomy" id="47602"/>
    <lineage>
        <taxon>Eukaryota</taxon>
        <taxon>Viridiplantae</taxon>
        <taxon>Streptophyta</taxon>
        <taxon>Embryophyta</taxon>
        <taxon>Tracheophyta</taxon>
        <taxon>Spermatophyta</taxon>
        <taxon>Magnoliopsida</taxon>
        <taxon>eudicotyledons</taxon>
        <taxon>Gunneridae</taxon>
        <taxon>Pentapetalae</taxon>
        <taxon>rosids</taxon>
        <taxon>malvids</taxon>
        <taxon>Malvales</taxon>
        <taxon>Malvaceae</taxon>
        <taxon>Malvoideae</taxon>
        <taxon>Gossypium</taxon>
    </lineage>
</organism>
<sequence length="123" mass="14564">MDNTHLHDLGFQGPPFTWHRGNLSERLDRAMGNDAWMEAFPNYLITHFPRIKFDHRPLLLNCCYNVSCAPNCPFRFLADWLHHQNFSEFVKNNWSFNGNMTSAITEFTDKLKRWNKCVYGHIS</sequence>
<dbReference type="OrthoDB" id="1001832at2759"/>
<evidence type="ECO:0000313" key="2">
    <source>
        <dbReference type="Proteomes" id="UP000828251"/>
    </source>
</evidence>
<protein>
    <recommendedName>
        <fullName evidence="3">Reverse transcriptase zinc-binding domain-containing protein</fullName>
    </recommendedName>
</protein>
<gene>
    <name evidence="1" type="ORF">J1N35_043269</name>
</gene>
<name>A0A9D3U788_9ROSI</name>
<accession>A0A9D3U788</accession>
<dbReference type="Proteomes" id="UP000828251">
    <property type="component" value="Unassembled WGS sequence"/>
</dbReference>
<dbReference type="AlphaFoldDB" id="A0A9D3U788"/>
<comment type="caution">
    <text evidence="1">The sequence shown here is derived from an EMBL/GenBank/DDBJ whole genome shotgun (WGS) entry which is preliminary data.</text>
</comment>